<proteinExistence type="predicted"/>
<comment type="caution">
    <text evidence="4">The sequence shown here is derived from an EMBL/GenBank/DDBJ whole genome shotgun (WGS) entry which is preliminary data.</text>
</comment>
<evidence type="ECO:0000256" key="2">
    <source>
        <dbReference type="SAM" id="SignalP"/>
    </source>
</evidence>
<dbReference type="Gene3D" id="3.10.450.40">
    <property type="match status" value="2"/>
</dbReference>
<feature type="signal peptide" evidence="2">
    <location>
        <begin position="1"/>
        <end position="19"/>
    </location>
</feature>
<evidence type="ECO:0000259" key="3">
    <source>
        <dbReference type="Pfam" id="PF03413"/>
    </source>
</evidence>
<feature type="region of interest" description="Disordered" evidence="1">
    <location>
        <begin position="21"/>
        <end position="72"/>
    </location>
</feature>
<protein>
    <submittedName>
        <fullName evidence="5">PepSY domain-containing protein</fullName>
    </submittedName>
</protein>
<evidence type="ECO:0000256" key="1">
    <source>
        <dbReference type="SAM" id="MobiDB-lite"/>
    </source>
</evidence>
<evidence type="ECO:0000313" key="7">
    <source>
        <dbReference type="Proteomes" id="UP000527860"/>
    </source>
</evidence>
<keyword evidence="7" id="KW-1185">Reference proteome</keyword>
<dbReference type="GeneID" id="77844734"/>
<feature type="chain" id="PRO_5038836895" evidence="2">
    <location>
        <begin position="20"/>
        <end position="207"/>
    </location>
</feature>
<dbReference type="Proteomes" id="UP000031546">
    <property type="component" value="Unassembled WGS sequence"/>
</dbReference>
<dbReference type="PROSITE" id="PS51257">
    <property type="entry name" value="PROKAR_LIPOPROTEIN"/>
    <property type="match status" value="1"/>
</dbReference>
<reference evidence="5" key="2">
    <citation type="submission" date="2020-04" db="EMBL/GenBank/DDBJ databases">
        <authorList>
            <person name="Tanveer F."/>
            <person name="Xie Y."/>
            <person name="Shinwari Z.K."/>
        </authorList>
    </citation>
    <scope>NUCLEOTIDE SEQUENCE</scope>
    <source>
        <strain evidence="5">MOSEL-ME25</strain>
    </source>
</reference>
<feature type="domain" description="PepSY" evidence="3">
    <location>
        <begin position="148"/>
        <end position="201"/>
    </location>
</feature>
<feature type="compositionally biased region" description="Acidic residues" evidence="1">
    <location>
        <begin position="26"/>
        <end position="51"/>
    </location>
</feature>
<keyword evidence="2" id="KW-0732">Signal</keyword>
<dbReference type="EMBL" id="JXII01000003">
    <property type="protein sequence ID" value="KIH71239.1"/>
    <property type="molecule type" value="Genomic_DNA"/>
</dbReference>
<name>A0A0C2HHW3_9STAP</name>
<sequence>MEKRYKLASALLSASLVMAACGGADENPDSSEVDEVVEENEEFASTEESTEESNSQSSGSTGDTIAPEDLNHDAEEAVNAASENFDGELVEVELDNEDGQWLYKVDMESESEEYEAKLSVDDLSVVEEQTESDDDFDTDEHFSYGDAVPAEEAVQTAMDETNGELEGWTLDKDDDQLQYEVDMKNGDDGDSEVTINAENGEMMETDD</sequence>
<evidence type="ECO:0000313" key="4">
    <source>
        <dbReference type="EMBL" id="KIH71239.1"/>
    </source>
</evidence>
<feature type="region of interest" description="Disordered" evidence="1">
    <location>
        <begin position="182"/>
        <end position="207"/>
    </location>
</feature>
<dbReference type="OrthoDB" id="2418653at2"/>
<dbReference type="Proteomes" id="UP000527860">
    <property type="component" value="Unassembled WGS sequence"/>
</dbReference>
<accession>A0A0C2HHW3</accession>
<dbReference type="STRING" id="45670.SN16_04145"/>
<dbReference type="AlphaFoldDB" id="A0A0C2HHW3"/>
<evidence type="ECO:0000313" key="6">
    <source>
        <dbReference type="Proteomes" id="UP000031546"/>
    </source>
</evidence>
<gene>
    <name evidence="5" type="ORF">F7P68_0005470</name>
    <name evidence="4" type="ORF">SN16_04145</name>
</gene>
<dbReference type="RefSeq" id="WP_040105351.1">
    <property type="nucleotide sequence ID" value="NZ_JABEVU030000001.1"/>
</dbReference>
<evidence type="ECO:0000313" key="5">
    <source>
        <dbReference type="EMBL" id="MDB0579969.1"/>
    </source>
</evidence>
<feature type="domain" description="PepSY" evidence="3">
    <location>
        <begin position="74"/>
        <end position="116"/>
    </location>
</feature>
<reference evidence="5" key="3">
    <citation type="submission" date="2022-12" db="EMBL/GenBank/DDBJ databases">
        <title>Genome analysis and biological profiling of marine Salinicoccus roseus MOSEL-ME25.</title>
        <authorList>
            <person name="Mirza F.T."/>
            <person name="Xie Y."/>
            <person name="Shinwari Z.K."/>
        </authorList>
    </citation>
    <scope>NUCLEOTIDE SEQUENCE</scope>
    <source>
        <strain evidence="5">MOSEL-ME25</strain>
    </source>
</reference>
<reference evidence="4 6" key="1">
    <citation type="submission" date="2015-01" db="EMBL/GenBank/DDBJ databases">
        <title>Genome sequences of high lactate-tolerant strain Salinicoccus roseus W12 with industrial interest.</title>
        <authorList>
            <person name="Wang H."/>
            <person name="Yu B."/>
        </authorList>
    </citation>
    <scope>NUCLEOTIDE SEQUENCE [LARGE SCALE GENOMIC DNA]</scope>
    <source>
        <strain evidence="4 6">W12</strain>
    </source>
</reference>
<organism evidence="4 6">
    <name type="scientific">Salinicoccus roseus</name>
    <dbReference type="NCBI Taxonomy" id="45670"/>
    <lineage>
        <taxon>Bacteria</taxon>
        <taxon>Bacillati</taxon>
        <taxon>Bacillota</taxon>
        <taxon>Bacilli</taxon>
        <taxon>Bacillales</taxon>
        <taxon>Staphylococcaceae</taxon>
        <taxon>Salinicoccus</taxon>
    </lineage>
</organism>
<dbReference type="EMBL" id="JABEVU030000001">
    <property type="protein sequence ID" value="MDB0579969.1"/>
    <property type="molecule type" value="Genomic_DNA"/>
</dbReference>
<feature type="compositionally biased region" description="Low complexity" evidence="1">
    <location>
        <begin position="52"/>
        <end position="61"/>
    </location>
</feature>
<dbReference type="Pfam" id="PF03413">
    <property type="entry name" value="PepSY"/>
    <property type="match status" value="2"/>
</dbReference>
<dbReference type="InterPro" id="IPR025711">
    <property type="entry name" value="PepSY"/>
</dbReference>